<dbReference type="EC" id="3.1.3.18" evidence="5"/>
<evidence type="ECO:0000256" key="7">
    <source>
        <dbReference type="ARBA" id="ARBA00022801"/>
    </source>
</evidence>
<evidence type="ECO:0000256" key="8">
    <source>
        <dbReference type="ARBA" id="ARBA00022842"/>
    </source>
</evidence>
<proteinExistence type="inferred from homology"/>
<protein>
    <recommendedName>
        <fullName evidence="5">phosphoglycolate phosphatase</fullName>
        <ecNumber evidence="5">3.1.3.18</ecNumber>
    </recommendedName>
</protein>
<dbReference type="GO" id="GO:0046295">
    <property type="term" value="P:glycolate biosynthetic process"/>
    <property type="evidence" value="ECO:0007669"/>
    <property type="project" value="UniProtKB-UniPathway"/>
</dbReference>
<dbReference type="PANTHER" id="PTHR43434">
    <property type="entry name" value="PHOSPHOGLYCOLATE PHOSPHATASE"/>
    <property type="match status" value="1"/>
</dbReference>
<keyword evidence="7 10" id="KW-0378">Hydrolase</keyword>
<evidence type="ECO:0000256" key="5">
    <source>
        <dbReference type="ARBA" id="ARBA00013078"/>
    </source>
</evidence>
<dbReference type="GO" id="GO:0008967">
    <property type="term" value="F:phosphoglycolate phosphatase activity"/>
    <property type="evidence" value="ECO:0007669"/>
    <property type="project" value="UniProtKB-EC"/>
</dbReference>
<dbReference type="InterPro" id="IPR036412">
    <property type="entry name" value="HAD-like_sf"/>
</dbReference>
<evidence type="ECO:0000256" key="4">
    <source>
        <dbReference type="ARBA" id="ARBA00006171"/>
    </source>
</evidence>
<dbReference type="GO" id="GO:0046872">
    <property type="term" value="F:metal ion binding"/>
    <property type="evidence" value="ECO:0007669"/>
    <property type="project" value="UniProtKB-KW"/>
</dbReference>
<dbReference type="UniPathway" id="UPA00865">
    <property type="reaction ID" value="UER00834"/>
</dbReference>
<dbReference type="SUPFAM" id="SSF56784">
    <property type="entry name" value="HAD-like"/>
    <property type="match status" value="1"/>
</dbReference>
<comment type="pathway">
    <text evidence="3">Organic acid metabolism; glycolate biosynthesis; glycolate from 2-phosphoglycolate: step 1/1.</text>
</comment>
<dbReference type="GO" id="GO:0006281">
    <property type="term" value="P:DNA repair"/>
    <property type="evidence" value="ECO:0007669"/>
    <property type="project" value="TreeGrafter"/>
</dbReference>
<dbReference type="InterPro" id="IPR050155">
    <property type="entry name" value="HAD-like_hydrolase_sf"/>
</dbReference>
<dbReference type="InterPro" id="IPR023214">
    <property type="entry name" value="HAD_sf"/>
</dbReference>
<sequence>MLIKPEMVLIDVDGTLVDSVPDLAFCVDEMMKQLGMPVHGETKVREWVGNGVERLTRRALIGQLDGEPDESLFEKAYPIFIDLYAENTSQRSELYPGVNEGLDYLQSAGYKLGCVTNKAAQFTLPLLKDLGIFDRFEIVVSGDTLAKKKPDPMPLLHVAEHFGVAPENAMMLGDSVSDVKAARAAGFQIICMSYGYNHGVDICDANPDAVLDSMVELQALFESIPSQGVA</sequence>
<dbReference type="InterPro" id="IPR006439">
    <property type="entry name" value="HAD-SF_hydro_IA"/>
</dbReference>
<name>A0A3B1A5J8_9ZZZZ</name>
<dbReference type="SFLD" id="SFLDG01135">
    <property type="entry name" value="C1.5.6:_HAD__Beta-PGM__Phospha"/>
    <property type="match status" value="1"/>
</dbReference>
<dbReference type="PRINTS" id="PR00413">
    <property type="entry name" value="HADHALOGNASE"/>
</dbReference>
<dbReference type="PANTHER" id="PTHR43434:SF1">
    <property type="entry name" value="PHOSPHOGLYCOLATE PHOSPHATASE"/>
    <property type="match status" value="1"/>
</dbReference>
<dbReference type="FunFam" id="3.40.50.1000:FF:000022">
    <property type="entry name" value="Phosphoglycolate phosphatase"/>
    <property type="match status" value="1"/>
</dbReference>
<dbReference type="NCBIfam" id="TIGR01509">
    <property type="entry name" value="HAD-SF-IA-v3"/>
    <property type="match status" value="1"/>
</dbReference>
<dbReference type="InterPro" id="IPR023198">
    <property type="entry name" value="PGP-like_dom2"/>
</dbReference>
<dbReference type="Gene3D" id="3.40.50.1000">
    <property type="entry name" value="HAD superfamily/HAD-like"/>
    <property type="match status" value="1"/>
</dbReference>
<evidence type="ECO:0000256" key="9">
    <source>
        <dbReference type="ARBA" id="ARBA00023277"/>
    </source>
</evidence>
<evidence type="ECO:0000256" key="3">
    <source>
        <dbReference type="ARBA" id="ARBA00004818"/>
    </source>
</evidence>
<dbReference type="GO" id="GO:0005975">
    <property type="term" value="P:carbohydrate metabolic process"/>
    <property type="evidence" value="ECO:0007669"/>
    <property type="project" value="InterPro"/>
</dbReference>
<evidence type="ECO:0000256" key="1">
    <source>
        <dbReference type="ARBA" id="ARBA00000830"/>
    </source>
</evidence>
<comment type="cofactor">
    <cofactor evidence="2">
        <name>Mg(2+)</name>
        <dbReference type="ChEBI" id="CHEBI:18420"/>
    </cofactor>
</comment>
<evidence type="ECO:0000256" key="6">
    <source>
        <dbReference type="ARBA" id="ARBA00022723"/>
    </source>
</evidence>
<organism evidence="10">
    <name type="scientific">hydrothermal vent metagenome</name>
    <dbReference type="NCBI Taxonomy" id="652676"/>
    <lineage>
        <taxon>unclassified sequences</taxon>
        <taxon>metagenomes</taxon>
        <taxon>ecological metagenomes</taxon>
    </lineage>
</organism>
<dbReference type="HAMAP" id="MF_00495">
    <property type="entry name" value="GPH_hydrolase_bact"/>
    <property type="match status" value="1"/>
</dbReference>
<dbReference type="EMBL" id="UOFR01000030">
    <property type="protein sequence ID" value="VAW94867.1"/>
    <property type="molecule type" value="Genomic_DNA"/>
</dbReference>
<dbReference type="CDD" id="cd16417">
    <property type="entry name" value="HAD_PGPase"/>
    <property type="match status" value="1"/>
</dbReference>
<accession>A0A3B1A5J8</accession>
<evidence type="ECO:0000313" key="10">
    <source>
        <dbReference type="EMBL" id="VAW94867.1"/>
    </source>
</evidence>
<dbReference type="InterPro" id="IPR041492">
    <property type="entry name" value="HAD_2"/>
</dbReference>
<reference evidence="10" key="1">
    <citation type="submission" date="2018-06" db="EMBL/GenBank/DDBJ databases">
        <authorList>
            <person name="Zhirakovskaya E."/>
        </authorList>
    </citation>
    <scope>NUCLEOTIDE SEQUENCE</scope>
</reference>
<dbReference type="NCBIfam" id="TIGR01449">
    <property type="entry name" value="PGP_bact"/>
    <property type="match status" value="1"/>
</dbReference>
<evidence type="ECO:0000256" key="2">
    <source>
        <dbReference type="ARBA" id="ARBA00001946"/>
    </source>
</evidence>
<comment type="similarity">
    <text evidence="4">Belongs to the HAD-like hydrolase superfamily. CbbY/CbbZ/Gph/YieH family.</text>
</comment>
<dbReference type="Pfam" id="PF13419">
    <property type="entry name" value="HAD_2"/>
    <property type="match status" value="1"/>
</dbReference>
<dbReference type="NCBIfam" id="TIGR01549">
    <property type="entry name" value="HAD-SF-IA-v1"/>
    <property type="match status" value="1"/>
</dbReference>
<dbReference type="NCBIfam" id="NF009695">
    <property type="entry name" value="PRK13222.1-2"/>
    <property type="match status" value="1"/>
</dbReference>
<keyword evidence="8" id="KW-0460">Magnesium</keyword>
<dbReference type="GO" id="GO:0005829">
    <property type="term" value="C:cytosol"/>
    <property type="evidence" value="ECO:0007669"/>
    <property type="project" value="TreeGrafter"/>
</dbReference>
<keyword evidence="9" id="KW-0119">Carbohydrate metabolism</keyword>
<keyword evidence="6" id="KW-0479">Metal-binding</keyword>
<dbReference type="SFLD" id="SFLDG01129">
    <property type="entry name" value="C1.5:_HAD__Beta-PGM__Phosphata"/>
    <property type="match status" value="1"/>
</dbReference>
<comment type="catalytic activity">
    <reaction evidence="1">
        <text>2-phosphoglycolate + H2O = glycolate + phosphate</text>
        <dbReference type="Rhea" id="RHEA:14369"/>
        <dbReference type="ChEBI" id="CHEBI:15377"/>
        <dbReference type="ChEBI" id="CHEBI:29805"/>
        <dbReference type="ChEBI" id="CHEBI:43474"/>
        <dbReference type="ChEBI" id="CHEBI:58033"/>
        <dbReference type="EC" id="3.1.3.18"/>
    </reaction>
</comment>
<dbReference type="SFLD" id="SFLDS00003">
    <property type="entry name" value="Haloacid_Dehalogenase"/>
    <property type="match status" value="1"/>
</dbReference>
<dbReference type="InterPro" id="IPR037512">
    <property type="entry name" value="PGPase_prok"/>
</dbReference>
<dbReference type="AlphaFoldDB" id="A0A3B1A5J8"/>
<gene>
    <name evidence="10" type="ORF">MNBD_GAMMA21-2558</name>
</gene>
<dbReference type="Gene3D" id="1.10.150.240">
    <property type="entry name" value="Putative phosphatase, domain 2"/>
    <property type="match status" value="1"/>
</dbReference>